<evidence type="ECO:0000313" key="3">
    <source>
        <dbReference type="Proteomes" id="UP000265618"/>
    </source>
</evidence>
<proteinExistence type="predicted"/>
<dbReference type="EMBL" id="BDIP01003085">
    <property type="protein sequence ID" value="GIQ87248.1"/>
    <property type="molecule type" value="Genomic_DNA"/>
</dbReference>
<feature type="non-terminal residue" evidence="2">
    <location>
        <position position="1"/>
    </location>
</feature>
<protein>
    <submittedName>
        <fullName evidence="2">Uncharacterized protein</fullName>
    </submittedName>
</protein>
<gene>
    <name evidence="2" type="ORF">KIPB_009249</name>
</gene>
<dbReference type="AlphaFoldDB" id="A0A9K3D3P7"/>
<evidence type="ECO:0000313" key="2">
    <source>
        <dbReference type="EMBL" id="GIQ87248.1"/>
    </source>
</evidence>
<sequence>MSPLPGPRGVDTSKGPLKDAVPGPLCMSGVYSLVSVSAYQLCMCIVLVLRACGDVGVHLGTGSIIPFVLDALCLLVGSVQYAVISRYRKDLPSPAPEVLSLCTLAILLVGGVYMHLDSECTAHAFTEQALTLSLILALTETTQ</sequence>
<feature type="transmembrane region" description="Helical" evidence="1">
    <location>
        <begin position="30"/>
        <end position="52"/>
    </location>
</feature>
<reference evidence="2 3" key="1">
    <citation type="journal article" date="2018" name="PLoS ONE">
        <title>The draft genome of Kipferlia bialata reveals reductive genome evolution in fornicate parasites.</title>
        <authorList>
            <person name="Tanifuji G."/>
            <person name="Takabayashi S."/>
            <person name="Kume K."/>
            <person name="Takagi M."/>
            <person name="Nakayama T."/>
            <person name="Kamikawa R."/>
            <person name="Inagaki Y."/>
            <person name="Hashimoto T."/>
        </authorList>
    </citation>
    <scope>NUCLEOTIDE SEQUENCE [LARGE SCALE GENOMIC DNA]</scope>
    <source>
        <strain evidence="2">NY0173</strain>
    </source>
</reference>
<comment type="caution">
    <text evidence="2">The sequence shown here is derived from an EMBL/GenBank/DDBJ whole genome shotgun (WGS) entry which is preliminary data.</text>
</comment>
<feature type="transmembrane region" description="Helical" evidence="1">
    <location>
        <begin position="64"/>
        <end position="83"/>
    </location>
</feature>
<name>A0A9K3D3P7_9EUKA</name>
<keyword evidence="1" id="KW-0812">Transmembrane</keyword>
<feature type="transmembrane region" description="Helical" evidence="1">
    <location>
        <begin position="98"/>
        <end position="116"/>
    </location>
</feature>
<evidence type="ECO:0000256" key="1">
    <source>
        <dbReference type="SAM" id="Phobius"/>
    </source>
</evidence>
<keyword evidence="1" id="KW-0472">Membrane</keyword>
<dbReference type="Proteomes" id="UP000265618">
    <property type="component" value="Unassembled WGS sequence"/>
</dbReference>
<keyword evidence="1" id="KW-1133">Transmembrane helix</keyword>
<organism evidence="2 3">
    <name type="scientific">Kipferlia bialata</name>
    <dbReference type="NCBI Taxonomy" id="797122"/>
    <lineage>
        <taxon>Eukaryota</taxon>
        <taxon>Metamonada</taxon>
        <taxon>Carpediemonas-like organisms</taxon>
        <taxon>Kipferlia</taxon>
    </lineage>
</organism>
<keyword evidence="3" id="KW-1185">Reference proteome</keyword>
<accession>A0A9K3D3P7</accession>